<dbReference type="Pfam" id="PF25917">
    <property type="entry name" value="BSH_RND"/>
    <property type="match status" value="1"/>
</dbReference>
<protein>
    <submittedName>
        <fullName evidence="4">Acriflavin resistance protein</fullName>
    </submittedName>
</protein>
<dbReference type="PANTHER" id="PTHR30469">
    <property type="entry name" value="MULTIDRUG RESISTANCE PROTEIN MDTA"/>
    <property type="match status" value="1"/>
</dbReference>
<dbReference type="Gene3D" id="2.40.420.20">
    <property type="match status" value="1"/>
</dbReference>
<dbReference type="OrthoDB" id="1185083at2"/>
<gene>
    <name evidence="4" type="ORF">ATN88_05005</name>
</gene>
<evidence type="ECO:0000259" key="3">
    <source>
        <dbReference type="Pfam" id="PF25917"/>
    </source>
</evidence>
<reference evidence="4 5" key="1">
    <citation type="submission" date="2015-11" db="EMBL/GenBank/DDBJ databases">
        <title>Genomic Taxonomy of the Vibrionaceae.</title>
        <authorList>
            <person name="Gomez-Gil B."/>
            <person name="Enciso-Ibarra J."/>
        </authorList>
    </citation>
    <scope>NUCLEOTIDE SEQUENCE [LARGE SCALE GENOMIC DNA]</scope>
    <source>
        <strain evidence="4 5">CAIM 912</strain>
    </source>
</reference>
<keyword evidence="2" id="KW-0732">Signal</keyword>
<evidence type="ECO:0000313" key="5">
    <source>
        <dbReference type="Proteomes" id="UP000070529"/>
    </source>
</evidence>
<feature type="signal peptide" evidence="2">
    <location>
        <begin position="1"/>
        <end position="29"/>
    </location>
</feature>
<proteinExistence type="inferred from homology"/>
<keyword evidence="5" id="KW-1185">Reference proteome</keyword>
<evidence type="ECO:0000313" key="4">
    <source>
        <dbReference type="EMBL" id="KXF83083.1"/>
    </source>
</evidence>
<feature type="domain" description="Multidrug resistance protein MdtA-like barrel-sandwich hybrid" evidence="3">
    <location>
        <begin position="67"/>
        <end position="192"/>
    </location>
</feature>
<comment type="similarity">
    <text evidence="1">Belongs to the membrane fusion protein (MFP) (TC 8.A.1) family.</text>
</comment>
<comment type="caution">
    <text evidence="4">The sequence shown here is derived from an EMBL/GenBank/DDBJ whole genome shotgun (WGS) entry which is preliminary data.</text>
</comment>
<accession>A0A135IC91</accession>
<dbReference type="GO" id="GO:0015562">
    <property type="term" value="F:efflux transmembrane transporter activity"/>
    <property type="evidence" value="ECO:0007669"/>
    <property type="project" value="TreeGrafter"/>
</dbReference>
<dbReference type="AlphaFoldDB" id="A0A135IC91"/>
<sequence>MRYQRLKRTLSGLFILVVTAGLLSGCNEAISETADVTPIKPVKLLSVADYVVSPADVFLAEVDATNRAQLSFQVGGEIDNLNVRMGQRVSKGDVLATLDQSDLKLSLDSAKASYALAKTQWERSKRLFAKKLVSADVYDQSETQFKATQARYETAKTELSYTQLIAPFDGVVAYTFVKQNQVVGAKQQILNLIDNTQLDVTFSMPVTYVEKRGIESLSDQEIWVSMDSDPASKIPASFKEISTQPNTDTNTFEAIVTFERPAFRNLLSGMTGQVHIAKGQTEMSLRLPESAWVSKQGNEGSVWIMDPTSHEVSKVNVGTNYKGEVISGLNPNDLVVVAGVESLYEGQVVKAWLREEGI</sequence>
<dbReference type="STRING" id="294935.ATN88_05005"/>
<feature type="chain" id="PRO_5007465921" evidence="2">
    <location>
        <begin position="30"/>
        <end position="358"/>
    </location>
</feature>
<dbReference type="SUPFAM" id="SSF111369">
    <property type="entry name" value="HlyD-like secretion proteins"/>
    <property type="match status" value="1"/>
</dbReference>
<dbReference type="NCBIfam" id="TIGR01730">
    <property type="entry name" value="RND_mfp"/>
    <property type="match status" value="1"/>
</dbReference>
<evidence type="ECO:0000256" key="1">
    <source>
        <dbReference type="ARBA" id="ARBA00009477"/>
    </source>
</evidence>
<dbReference type="RefSeq" id="WP_067410609.1">
    <property type="nucleotide sequence ID" value="NZ_LNTY01000006.1"/>
</dbReference>
<dbReference type="GO" id="GO:1990281">
    <property type="term" value="C:efflux pump complex"/>
    <property type="evidence" value="ECO:0007669"/>
    <property type="project" value="TreeGrafter"/>
</dbReference>
<dbReference type="PROSITE" id="PS51257">
    <property type="entry name" value="PROKAR_LIPOPROTEIN"/>
    <property type="match status" value="1"/>
</dbReference>
<dbReference type="InterPro" id="IPR058625">
    <property type="entry name" value="MdtA-like_BSH"/>
</dbReference>
<dbReference type="Gene3D" id="1.10.287.470">
    <property type="entry name" value="Helix hairpin bin"/>
    <property type="match status" value="1"/>
</dbReference>
<dbReference type="InterPro" id="IPR006143">
    <property type="entry name" value="RND_pump_MFP"/>
</dbReference>
<dbReference type="Gene3D" id="2.40.50.100">
    <property type="match status" value="1"/>
</dbReference>
<dbReference type="Proteomes" id="UP000070529">
    <property type="component" value="Unassembled WGS sequence"/>
</dbReference>
<evidence type="ECO:0000256" key="2">
    <source>
        <dbReference type="SAM" id="SignalP"/>
    </source>
</evidence>
<dbReference type="EMBL" id="LNTY01000006">
    <property type="protein sequence ID" value="KXF83083.1"/>
    <property type="molecule type" value="Genomic_DNA"/>
</dbReference>
<dbReference type="Gene3D" id="2.40.30.170">
    <property type="match status" value="1"/>
</dbReference>
<dbReference type="PANTHER" id="PTHR30469:SF20">
    <property type="entry name" value="EFFLUX RND TRANSPORTER PERIPLASMIC ADAPTOR SUBUNIT"/>
    <property type="match status" value="1"/>
</dbReference>
<name>A0A135IC91_9GAMM</name>
<organism evidence="4 5">
    <name type="scientific">Enterovibrio coralii</name>
    <dbReference type="NCBI Taxonomy" id="294935"/>
    <lineage>
        <taxon>Bacteria</taxon>
        <taxon>Pseudomonadati</taxon>
        <taxon>Pseudomonadota</taxon>
        <taxon>Gammaproteobacteria</taxon>
        <taxon>Vibrionales</taxon>
        <taxon>Vibrionaceae</taxon>
        <taxon>Enterovibrio</taxon>
    </lineage>
</organism>